<evidence type="ECO:0000313" key="3">
    <source>
        <dbReference type="Proteomes" id="UP000461010"/>
    </source>
</evidence>
<accession>A0A6L4WY82</accession>
<evidence type="ECO:0000313" key="4">
    <source>
        <dbReference type="Proteomes" id="UP000472839"/>
    </source>
</evidence>
<keyword evidence="3" id="KW-1185">Reference proteome</keyword>
<dbReference type="RefSeq" id="WP_152188220.1">
    <property type="nucleotide sequence ID" value="NZ_WFKI01000010.1"/>
</dbReference>
<comment type="caution">
    <text evidence="1">The sequence shown here is derived from an EMBL/GenBank/DDBJ whole genome shotgun (WGS) entry which is preliminary data.</text>
</comment>
<dbReference type="EMBL" id="WFKJ01000005">
    <property type="protein sequence ID" value="KAB7892386.1"/>
    <property type="molecule type" value="Genomic_DNA"/>
</dbReference>
<reference evidence="3 4" key="1">
    <citation type="submission" date="2019-10" db="EMBL/GenBank/DDBJ databases">
        <title>Poseidonibacter ostreae sp. nov., isolated from the gut of the Ostrea denselamellosa.</title>
        <authorList>
            <person name="Choi A."/>
        </authorList>
    </citation>
    <scope>NUCLEOTIDE SEQUENCE [LARGE SCALE GENOMIC DNA]</scope>
    <source>
        <strain evidence="1 4">SJOD-M-33</strain>
        <strain evidence="2 3">SJOD-M-5</strain>
    </source>
</reference>
<dbReference type="Proteomes" id="UP000461010">
    <property type="component" value="Unassembled WGS sequence"/>
</dbReference>
<organism evidence="1 4">
    <name type="scientific">Poseidonibacter ostreae</name>
    <dbReference type="NCBI Taxonomy" id="2654171"/>
    <lineage>
        <taxon>Bacteria</taxon>
        <taxon>Pseudomonadati</taxon>
        <taxon>Campylobacterota</taxon>
        <taxon>Epsilonproteobacteria</taxon>
        <taxon>Campylobacterales</taxon>
        <taxon>Arcobacteraceae</taxon>
        <taxon>Poseidonibacter</taxon>
    </lineage>
</organism>
<name>A0A6L4WY82_9BACT</name>
<proteinExistence type="predicted"/>
<protein>
    <submittedName>
        <fullName evidence="1">DUF1439 domain-containing protein</fullName>
    </submittedName>
</protein>
<evidence type="ECO:0000313" key="2">
    <source>
        <dbReference type="EMBL" id="KAB7892386.1"/>
    </source>
</evidence>
<dbReference type="AlphaFoldDB" id="A0A6L4WY82"/>
<dbReference type="Pfam" id="PF07273">
    <property type="entry name" value="DUF1439"/>
    <property type="match status" value="1"/>
</dbReference>
<evidence type="ECO:0000313" key="1">
    <source>
        <dbReference type="EMBL" id="KAB7890630.1"/>
    </source>
</evidence>
<dbReference type="Proteomes" id="UP000472839">
    <property type="component" value="Unassembled WGS sequence"/>
</dbReference>
<gene>
    <name evidence="2" type="ORF">GBG18_02855</name>
    <name evidence="1" type="ORF">GBG19_02520</name>
</gene>
<dbReference type="InterPro" id="IPR010835">
    <property type="entry name" value="DUF1439"/>
</dbReference>
<sequence length="180" mass="20023">MTFKKQINTILVLITLTLFTGCVKDIGLDGLTMKIDDGQLNKPSSKFPIEQDFVLANLLIKQPNVFIKDGENRLSANVDVNLSAIFVPKTTGKLEVSGVPYFNKENSSIYLSDVTIENIDFTDAKIDKNILNSLTSNIKPILDSVFKQVPIYTIKKDSFKGSFVKNVKIEDSELLVTFGL</sequence>
<dbReference type="PROSITE" id="PS51257">
    <property type="entry name" value="PROKAR_LIPOPROTEIN"/>
    <property type="match status" value="1"/>
</dbReference>
<dbReference type="Gene3D" id="3.15.10.40">
    <property type="entry name" value="Uncharacterised protein PF07273, DUF1439"/>
    <property type="match status" value="1"/>
</dbReference>
<dbReference type="EMBL" id="WFKK01000004">
    <property type="protein sequence ID" value="KAB7890630.1"/>
    <property type="molecule type" value="Genomic_DNA"/>
</dbReference>